<organism evidence="3 4">
    <name type="scientific">Gluconacetobacter johannae</name>
    <dbReference type="NCBI Taxonomy" id="112140"/>
    <lineage>
        <taxon>Bacteria</taxon>
        <taxon>Pseudomonadati</taxon>
        <taxon>Pseudomonadota</taxon>
        <taxon>Alphaproteobacteria</taxon>
        <taxon>Acetobacterales</taxon>
        <taxon>Acetobacteraceae</taxon>
        <taxon>Gluconacetobacter</taxon>
    </lineage>
</organism>
<protein>
    <submittedName>
        <fullName evidence="3">Pilus assembly protein</fullName>
    </submittedName>
</protein>
<dbReference type="Pfam" id="PF07811">
    <property type="entry name" value="TadE"/>
    <property type="match status" value="1"/>
</dbReference>
<name>A0A7W4P350_9PROT</name>
<keyword evidence="4" id="KW-1185">Reference proteome</keyword>
<comment type="caution">
    <text evidence="3">The sequence shown here is derived from an EMBL/GenBank/DDBJ whole genome shotgun (WGS) entry which is preliminary data.</text>
</comment>
<evidence type="ECO:0000313" key="4">
    <source>
        <dbReference type="Proteomes" id="UP000561066"/>
    </source>
</evidence>
<proteinExistence type="predicted"/>
<evidence type="ECO:0000256" key="1">
    <source>
        <dbReference type="SAM" id="Phobius"/>
    </source>
</evidence>
<keyword evidence="1" id="KW-1133">Transmembrane helix</keyword>
<feature type="domain" description="TadE-like" evidence="2">
    <location>
        <begin position="15"/>
        <end position="57"/>
    </location>
</feature>
<keyword evidence="1" id="KW-0472">Membrane</keyword>
<gene>
    <name evidence="3" type="ORF">HLH21_07665</name>
</gene>
<dbReference type="RefSeq" id="WP_182942950.1">
    <property type="nucleotide sequence ID" value="NZ_JABEQH010000008.1"/>
</dbReference>
<accession>A0A7W4P350</accession>
<reference evidence="3 4" key="1">
    <citation type="submission" date="2020-04" db="EMBL/GenBank/DDBJ databases">
        <title>Description of novel Gluconacetobacter.</title>
        <authorList>
            <person name="Sombolestani A."/>
        </authorList>
    </citation>
    <scope>NUCLEOTIDE SEQUENCE [LARGE SCALE GENOMIC DNA]</scope>
    <source>
        <strain evidence="3 4">LMG 21312</strain>
    </source>
</reference>
<sequence>MSMRGHRRCGRGGRGAAALEFAIVASVFIAMLLGMVELGLLWWTRNALQLTADLTARCAALGSCADPSGFATAQAGQWGLSGAVSHISVTTPGQCHGITTTSGKFVMVQIESGYWAGLPPPLSGMTLQVSACYPVVS</sequence>
<evidence type="ECO:0000313" key="3">
    <source>
        <dbReference type="EMBL" id="MBB2175811.1"/>
    </source>
</evidence>
<dbReference type="Proteomes" id="UP000561066">
    <property type="component" value="Unassembled WGS sequence"/>
</dbReference>
<dbReference type="EMBL" id="JABEQH010000008">
    <property type="protein sequence ID" value="MBB2175811.1"/>
    <property type="molecule type" value="Genomic_DNA"/>
</dbReference>
<evidence type="ECO:0000259" key="2">
    <source>
        <dbReference type="Pfam" id="PF07811"/>
    </source>
</evidence>
<dbReference type="InterPro" id="IPR012495">
    <property type="entry name" value="TadE-like_dom"/>
</dbReference>
<feature type="transmembrane region" description="Helical" evidence="1">
    <location>
        <begin position="21"/>
        <end position="43"/>
    </location>
</feature>
<keyword evidence="1" id="KW-0812">Transmembrane</keyword>
<dbReference type="AlphaFoldDB" id="A0A7W4P350"/>